<dbReference type="PROSITE" id="PS50011">
    <property type="entry name" value="PROTEIN_KINASE_DOM"/>
    <property type="match status" value="1"/>
</dbReference>
<feature type="domain" description="Protein kinase" evidence="7">
    <location>
        <begin position="1"/>
        <end position="157"/>
    </location>
</feature>
<evidence type="ECO:0000256" key="2">
    <source>
        <dbReference type="ARBA" id="ARBA00022527"/>
    </source>
</evidence>
<keyword evidence="5 8" id="KW-0418">Kinase</keyword>
<dbReference type="Gene3D" id="1.10.510.10">
    <property type="entry name" value="Transferase(Phosphotransferase) domain 1"/>
    <property type="match status" value="1"/>
</dbReference>
<comment type="caution">
    <text evidence="8">The sequence shown here is derived from an EMBL/GenBank/DDBJ whole genome shotgun (WGS) entry which is preliminary data.</text>
</comment>
<evidence type="ECO:0000313" key="8">
    <source>
        <dbReference type="EMBL" id="KAJ7353598.1"/>
    </source>
</evidence>
<dbReference type="AlphaFoldDB" id="A0AAD7AAR4"/>
<accession>A0AAD7AAR4</accession>
<evidence type="ECO:0000256" key="3">
    <source>
        <dbReference type="ARBA" id="ARBA00022679"/>
    </source>
</evidence>
<evidence type="ECO:0000313" key="9">
    <source>
        <dbReference type="Proteomes" id="UP001218218"/>
    </source>
</evidence>
<dbReference type="SUPFAM" id="SSF56112">
    <property type="entry name" value="Protein kinase-like (PK-like)"/>
    <property type="match status" value="1"/>
</dbReference>
<evidence type="ECO:0000256" key="4">
    <source>
        <dbReference type="ARBA" id="ARBA00022741"/>
    </source>
</evidence>
<dbReference type="PANTHER" id="PTHR11584:SF369">
    <property type="entry name" value="MITOGEN-ACTIVATED PROTEIN KINASE KINASE KINASE 19-RELATED"/>
    <property type="match status" value="1"/>
</dbReference>
<proteinExistence type="inferred from homology"/>
<evidence type="ECO:0000259" key="7">
    <source>
        <dbReference type="PROSITE" id="PS50011"/>
    </source>
</evidence>
<keyword evidence="9" id="KW-1185">Reference proteome</keyword>
<name>A0AAD7AAR4_9AGAR</name>
<protein>
    <submittedName>
        <fullName evidence="8">Kinase-like domain-containing protein</fullName>
    </submittedName>
</protein>
<evidence type="ECO:0000256" key="5">
    <source>
        <dbReference type="ARBA" id="ARBA00022777"/>
    </source>
</evidence>
<evidence type="ECO:0000256" key="6">
    <source>
        <dbReference type="ARBA" id="ARBA00022840"/>
    </source>
</evidence>
<dbReference type="GO" id="GO:0004674">
    <property type="term" value="F:protein serine/threonine kinase activity"/>
    <property type="evidence" value="ECO:0007669"/>
    <property type="project" value="UniProtKB-KW"/>
</dbReference>
<dbReference type="InterPro" id="IPR001245">
    <property type="entry name" value="Ser-Thr/Tyr_kinase_cat_dom"/>
</dbReference>
<keyword evidence="3" id="KW-0808">Transferase</keyword>
<organism evidence="8 9">
    <name type="scientific">Mycena albidolilacea</name>
    <dbReference type="NCBI Taxonomy" id="1033008"/>
    <lineage>
        <taxon>Eukaryota</taxon>
        <taxon>Fungi</taxon>
        <taxon>Dikarya</taxon>
        <taxon>Basidiomycota</taxon>
        <taxon>Agaricomycotina</taxon>
        <taxon>Agaricomycetes</taxon>
        <taxon>Agaricomycetidae</taxon>
        <taxon>Agaricales</taxon>
        <taxon>Marasmiineae</taxon>
        <taxon>Mycenaceae</taxon>
        <taxon>Mycena</taxon>
    </lineage>
</organism>
<keyword evidence="6" id="KW-0067">ATP-binding</keyword>
<feature type="non-terminal residue" evidence="8">
    <location>
        <position position="157"/>
    </location>
</feature>
<dbReference type="InterPro" id="IPR000719">
    <property type="entry name" value="Prot_kinase_dom"/>
</dbReference>
<gene>
    <name evidence="8" type="ORF">DFH08DRAFT_692974</name>
</gene>
<dbReference type="GO" id="GO:0005524">
    <property type="term" value="F:ATP binding"/>
    <property type="evidence" value="ECO:0007669"/>
    <property type="project" value="UniProtKB-KW"/>
</dbReference>
<keyword evidence="4" id="KW-0547">Nucleotide-binding</keyword>
<dbReference type="PANTHER" id="PTHR11584">
    <property type="entry name" value="SERINE/THREONINE PROTEIN KINASE"/>
    <property type="match status" value="1"/>
</dbReference>
<dbReference type="Pfam" id="PF07714">
    <property type="entry name" value="PK_Tyr_Ser-Thr"/>
    <property type="match status" value="1"/>
</dbReference>
<dbReference type="EMBL" id="JARIHO010000011">
    <property type="protein sequence ID" value="KAJ7353598.1"/>
    <property type="molecule type" value="Genomic_DNA"/>
</dbReference>
<evidence type="ECO:0000256" key="1">
    <source>
        <dbReference type="ARBA" id="ARBA00006529"/>
    </source>
</evidence>
<dbReference type="Proteomes" id="UP001218218">
    <property type="component" value="Unassembled WGS sequence"/>
</dbReference>
<reference evidence="8" key="1">
    <citation type="submission" date="2023-03" db="EMBL/GenBank/DDBJ databases">
        <title>Massive genome expansion in bonnet fungi (Mycena s.s.) driven by repeated elements and novel gene families across ecological guilds.</title>
        <authorList>
            <consortium name="Lawrence Berkeley National Laboratory"/>
            <person name="Harder C.B."/>
            <person name="Miyauchi S."/>
            <person name="Viragh M."/>
            <person name="Kuo A."/>
            <person name="Thoen E."/>
            <person name="Andreopoulos B."/>
            <person name="Lu D."/>
            <person name="Skrede I."/>
            <person name="Drula E."/>
            <person name="Henrissat B."/>
            <person name="Morin E."/>
            <person name="Kohler A."/>
            <person name="Barry K."/>
            <person name="LaButti K."/>
            <person name="Morin E."/>
            <person name="Salamov A."/>
            <person name="Lipzen A."/>
            <person name="Mereny Z."/>
            <person name="Hegedus B."/>
            <person name="Baldrian P."/>
            <person name="Stursova M."/>
            <person name="Weitz H."/>
            <person name="Taylor A."/>
            <person name="Grigoriev I.V."/>
            <person name="Nagy L.G."/>
            <person name="Martin F."/>
            <person name="Kauserud H."/>
        </authorList>
    </citation>
    <scope>NUCLEOTIDE SEQUENCE</scope>
    <source>
        <strain evidence="8">CBHHK002</strain>
    </source>
</reference>
<keyword evidence="2" id="KW-0723">Serine/threonine-protein kinase</keyword>
<sequence>NILVKGDWSACLTDFGLSIFSDATSTTSTNQGGSLYWMAPELLDPSQFGLNFARTPATDVYAFGCVCFELYTGRPPFSSLREPGAMNKILNNERPQRPSGPSAMSYTLATCIRILGRKSHFEAFNSVRGAENGLADSSTHRISPSKHACALCAVYPS</sequence>
<dbReference type="InterPro" id="IPR011009">
    <property type="entry name" value="Kinase-like_dom_sf"/>
</dbReference>
<comment type="similarity">
    <text evidence="1">Belongs to the protein kinase superfamily. STE Ser/Thr protein kinase family. MAP kinase kinase kinase subfamily.</text>
</comment>